<keyword evidence="3" id="KW-1185">Reference proteome</keyword>
<name>A0A392UK82_9FABA</name>
<protein>
    <submittedName>
        <fullName evidence="2">Uncharacterized protein</fullName>
    </submittedName>
</protein>
<feature type="compositionally biased region" description="Low complexity" evidence="1">
    <location>
        <begin position="15"/>
        <end position="33"/>
    </location>
</feature>
<evidence type="ECO:0000256" key="1">
    <source>
        <dbReference type="SAM" id="MobiDB-lite"/>
    </source>
</evidence>
<sequence>MSESAEAINARLACSSSASSSDISFKSSHVAIR</sequence>
<dbReference type="EMBL" id="LXQA010825320">
    <property type="protein sequence ID" value="MCI72790.1"/>
    <property type="molecule type" value="Genomic_DNA"/>
</dbReference>
<dbReference type="AlphaFoldDB" id="A0A392UK82"/>
<feature type="non-terminal residue" evidence="2">
    <location>
        <position position="33"/>
    </location>
</feature>
<evidence type="ECO:0000313" key="3">
    <source>
        <dbReference type="Proteomes" id="UP000265520"/>
    </source>
</evidence>
<dbReference type="Proteomes" id="UP000265520">
    <property type="component" value="Unassembled WGS sequence"/>
</dbReference>
<comment type="caution">
    <text evidence="2">The sequence shown here is derived from an EMBL/GenBank/DDBJ whole genome shotgun (WGS) entry which is preliminary data.</text>
</comment>
<feature type="region of interest" description="Disordered" evidence="1">
    <location>
        <begin position="14"/>
        <end position="33"/>
    </location>
</feature>
<organism evidence="2 3">
    <name type="scientific">Trifolium medium</name>
    <dbReference type="NCBI Taxonomy" id="97028"/>
    <lineage>
        <taxon>Eukaryota</taxon>
        <taxon>Viridiplantae</taxon>
        <taxon>Streptophyta</taxon>
        <taxon>Embryophyta</taxon>
        <taxon>Tracheophyta</taxon>
        <taxon>Spermatophyta</taxon>
        <taxon>Magnoliopsida</taxon>
        <taxon>eudicotyledons</taxon>
        <taxon>Gunneridae</taxon>
        <taxon>Pentapetalae</taxon>
        <taxon>rosids</taxon>
        <taxon>fabids</taxon>
        <taxon>Fabales</taxon>
        <taxon>Fabaceae</taxon>
        <taxon>Papilionoideae</taxon>
        <taxon>50 kb inversion clade</taxon>
        <taxon>NPAAA clade</taxon>
        <taxon>Hologalegina</taxon>
        <taxon>IRL clade</taxon>
        <taxon>Trifolieae</taxon>
        <taxon>Trifolium</taxon>
    </lineage>
</organism>
<evidence type="ECO:0000313" key="2">
    <source>
        <dbReference type="EMBL" id="MCI72790.1"/>
    </source>
</evidence>
<reference evidence="2 3" key="1">
    <citation type="journal article" date="2018" name="Front. Plant Sci.">
        <title>Red Clover (Trifolium pratense) and Zigzag Clover (T. medium) - A Picture of Genomic Similarities and Differences.</title>
        <authorList>
            <person name="Dluhosova J."/>
            <person name="Istvanek J."/>
            <person name="Nedelnik J."/>
            <person name="Repkova J."/>
        </authorList>
    </citation>
    <scope>NUCLEOTIDE SEQUENCE [LARGE SCALE GENOMIC DNA]</scope>
    <source>
        <strain evidence="3">cv. 10/8</strain>
        <tissue evidence="2">Leaf</tissue>
    </source>
</reference>
<accession>A0A392UK82</accession>
<proteinExistence type="predicted"/>